<reference evidence="1" key="1">
    <citation type="submission" date="2022-04" db="EMBL/GenBank/DDBJ databases">
        <title>Genome of the entomopathogenic fungus Entomophthora muscae.</title>
        <authorList>
            <person name="Elya C."/>
            <person name="Lovett B.R."/>
            <person name="Lee E."/>
            <person name="Macias A.M."/>
            <person name="Hajek A.E."/>
            <person name="De Bivort B.L."/>
            <person name="Kasson M.T."/>
            <person name="De Fine Licht H.H."/>
            <person name="Stajich J.E."/>
        </authorList>
    </citation>
    <scope>NUCLEOTIDE SEQUENCE</scope>
    <source>
        <strain evidence="1">Berkeley</strain>
    </source>
</reference>
<proteinExistence type="predicted"/>
<evidence type="ECO:0000313" key="1">
    <source>
        <dbReference type="EMBL" id="KAJ9075583.1"/>
    </source>
</evidence>
<organism evidence="1 2">
    <name type="scientific">Entomophthora muscae</name>
    <dbReference type="NCBI Taxonomy" id="34485"/>
    <lineage>
        <taxon>Eukaryota</taxon>
        <taxon>Fungi</taxon>
        <taxon>Fungi incertae sedis</taxon>
        <taxon>Zoopagomycota</taxon>
        <taxon>Entomophthoromycotina</taxon>
        <taxon>Entomophthoromycetes</taxon>
        <taxon>Entomophthorales</taxon>
        <taxon>Entomophthoraceae</taxon>
        <taxon>Entomophthora</taxon>
    </lineage>
</organism>
<dbReference type="EMBL" id="QTSX02002422">
    <property type="protein sequence ID" value="KAJ9075583.1"/>
    <property type="molecule type" value="Genomic_DNA"/>
</dbReference>
<comment type="caution">
    <text evidence="1">The sequence shown here is derived from an EMBL/GenBank/DDBJ whole genome shotgun (WGS) entry which is preliminary data.</text>
</comment>
<name>A0ACC2TLQ3_9FUNG</name>
<gene>
    <name evidence="1" type="ORF">DSO57_1034691</name>
</gene>
<evidence type="ECO:0000313" key="2">
    <source>
        <dbReference type="Proteomes" id="UP001165960"/>
    </source>
</evidence>
<protein>
    <submittedName>
        <fullName evidence="1">Uncharacterized protein</fullName>
    </submittedName>
</protein>
<sequence>MNNQGNRACDECRSRKIKCKPTSTSCEACDKKQTTCTFANPIMKRGPKPRTKSAERLPESLNVNDLSLPGITIIPPAPRSVLQPAIQMSTKATTALAAENGNDKSHLPPAINVSAVKSDNFGCLSIAIDPKGRKVANYYLCIQETPEGNHYSHVSTTSLVNHPLSYLDAKSCTTYQVLGLLTSQQIYITIVFFAHVYPHYPSLDLADFNKQLKLPMTTSLLFLLNCICAVACPYGSTDKARFDKTQFYYKALEINYYCEEPQISPNWSYGHTLLKLSKQAESASG</sequence>
<accession>A0ACC2TLQ3</accession>
<keyword evidence="2" id="KW-1185">Reference proteome</keyword>
<dbReference type="Proteomes" id="UP001165960">
    <property type="component" value="Unassembled WGS sequence"/>
</dbReference>